<dbReference type="EMBL" id="JAAOAR010001105">
    <property type="protein sequence ID" value="KAF5570880.1"/>
    <property type="molecule type" value="Genomic_DNA"/>
</dbReference>
<accession>A0A8H5NNV6</accession>
<evidence type="ECO:0000313" key="1">
    <source>
        <dbReference type="EMBL" id="KAF5570880.1"/>
    </source>
</evidence>
<gene>
    <name evidence="1" type="ORF">FPANT_13662</name>
</gene>
<protein>
    <submittedName>
        <fullName evidence="1">Uncharacterized protein</fullName>
    </submittedName>
</protein>
<keyword evidence="2" id="KW-1185">Reference proteome</keyword>
<organism evidence="1 2">
    <name type="scientific">Fusarium pseudoanthophilum</name>
    <dbReference type="NCBI Taxonomy" id="48495"/>
    <lineage>
        <taxon>Eukaryota</taxon>
        <taxon>Fungi</taxon>
        <taxon>Dikarya</taxon>
        <taxon>Ascomycota</taxon>
        <taxon>Pezizomycotina</taxon>
        <taxon>Sordariomycetes</taxon>
        <taxon>Hypocreomycetidae</taxon>
        <taxon>Hypocreales</taxon>
        <taxon>Nectriaceae</taxon>
        <taxon>Fusarium</taxon>
        <taxon>Fusarium fujikuroi species complex</taxon>
    </lineage>
</organism>
<sequence>MLIEELESLRDGIRPLKLDVLRAAIRGESVPEAFPHELVYKCLIAGIRHHDGFANEMRDISGHHSIERAFNARDIMSGRVPVMEKPEDIPYCFWYPDVPSQDILRQLLKDYPTVLMRYQVGRACAVGGYFELYKKLDILPDISIVEEARDNLRVSKDIYELVMNAPILYRVMDDYNLCLFDKPQGGACLNGDTCVWSTLEKRQPLHYEIFPPPFDITEDWCLGADGKRIEERSIPSDTLSLLYAPVPPHLPTVDKDILILMAAFTGNIDRYIRLRRPRTINGEMQCIVRGIYHNTFFARWCYEQPHLSVLRKFVHARFIMNDDLTWFKHNQPISKDDVPRIIWYPQQADPTTYMELFRLMPQLKQLIAQALVFCNEPDDFLRLEPELTPEIYGEITNDVRSPLFRQFIDERVSYEEEEKLADWTELLHDCHDVAPYDHLVSKEMKPHFTRALEELTLDNVGFENRKAYPPGVKDAKDLMRYMSTFPNKPRNHYREEQERSL</sequence>
<reference evidence="1 2" key="1">
    <citation type="submission" date="2020-05" db="EMBL/GenBank/DDBJ databases">
        <title>Identification and distribution of gene clusters putatively required for synthesis of sphingolipid metabolism inhibitors in phylogenetically diverse species of the filamentous fungus Fusarium.</title>
        <authorList>
            <person name="Kim H.-S."/>
            <person name="Busman M."/>
            <person name="Brown D.W."/>
            <person name="Divon H."/>
            <person name="Uhlig S."/>
            <person name="Proctor R.H."/>
        </authorList>
    </citation>
    <scope>NUCLEOTIDE SEQUENCE [LARGE SCALE GENOMIC DNA]</scope>
    <source>
        <strain evidence="1 2">NRRL 25211</strain>
    </source>
</reference>
<evidence type="ECO:0000313" key="2">
    <source>
        <dbReference type="Proteomes" id="UP000544095"/>
    </source>
</evidence>
<dbReference type="Proteomes" id="UP000544095">
    <property type="component" value="Unassembled WGS sequence"/>
</dbReference>
<comment type="caution">
    <text evidence="1">The sequence shown here is derived from an EMBL/GenBank/DDBJ whole genome shotgun (WGS) entry which is preliminary data.</text>
</comment>
<proteinExistence type="predicted"/>
<name>A0A8H5NNV6_9HYPO</name>
<dbReference type="AlphaFoldDB" id="A0A8H5NNV6"/>